<protein>
    <submittedName>
        <fullName evidence="6">Phospholipid methyltransferase</fullName>
    </submittedName>
</protein>
<evidence type="ECO:0000313" key="7">
    <source>
        <dbReference type="Proteomes" id="UP000277811"/>
    </source>
</evidence>
<proteinExistence type="predicted"/>
<comment type="subcellular location">
    <subcellularLocation>
        <location evidence="1">Membrane</location>
        <topology evidence="1">Multi-pass membrane protein</topology>
    </subcellularLocation>
</comment>
<dbReference type="GO" id="GO:0032259">
    <property type="term" value="P:methylation"/>
    <property type="evidence" value="ECO:0007669"/>
    <property type="project" value="UniProtKB-KW"/>
</dbReference>
<dbReference type="AlphaFoldDB" id="A0A498RF53"/>
<dbReference type="OrthoDB" id="272002at2"/>
<organism evidence="6 7">
    <name type="scientific">Lucifera butyrica</name>
    <dbReference type="NCBI Taxonomy" id="1351585"/>
    <lineage>
        <taxon>Bacteria</taxon>
        <taxon>Bacillati</taxon>
        <taxon>Bacillota</taxon>
        <taxon>Negativicutes</taxon>
        <taxon>Veillonellales</taxon>
        <taxon>Veillonellaceae</taxon>
        <taxon>Lucifera</taxon>
    </lineage>
</organism>
<evidence type="ECO:0000256" key="5">
    <source>
        <dbReference type="SAM" id="Phobius"/>
    </source>
</evidence>
<dbReference type="EMBL" id="UPPP01000127">
    <property type="protein sequence ID" value="VBB09577.1"/>
    <property type="molecule type" value="Genomic_DNA"/>
</dbReference>
<dbReference type="Pfam" id="PF04140">
    <property type="entry name" value="ICMT"/>
    <property type="match status" value="1"/>
</dbReference>
<evidence type="ECO:0000256" key="3">
    <source>
        <dbReference type="ARBA" id="ARBA00022989"/>
    </source>
</evidence>
<keyword evidence="2 5" id="KW-0812">Transmembrane</keyword>
<dbReference type="GO" id="GO:0016020">
    <property type="term" value="C:membrane"/>
    <property type="evidence" value="ECO:0007669"/>
    <property type="project" value="UniProtKB-SubCell"/>
</dbReference>
<evidence type="ECO:0000256" key="2">
    <source>
        <dbReference type="ARBA" id="ARBA00022692"/>
    </source>
</evidence>
<evidence type="ECO:0000256" key="4">
    <source>
        <dbReference type="ARBA" id="ARBA00023136"/>
    </source>
</evidence>
<dbReference type="Proteomes" id="UP000277811">
    <property type="component" value="Unassembled WGS sequence"/>
</dbReference>
<gene>
    <name evidence="6" type="ORF">LUCI_4872</name>
</gene>
<dbReference type="RefSeq" id="WP_122630354.1">
    <property type="nucleotide sequence ID" value="NZ_UPPP01000127.1"/>
</dbReference>
<dbReference type="InterPro" id="IPR052527">
    <property type="entry name" value="Metal_cation-efflux_comp"/>
</dbReference>
<evidence type="ECO:0000256" key="1">
    <source>
        <dbReference type="ARBA" id="ARBA00004141"/>
    </source>
</evidence>
<keyword evidence="6" id="KW-0489">Methyltransferase</keyword>
<keyword evidence="3 5" id="KW-1133">Transmembrane helix</keyword>
<dbReference type="GO" id="GO:0004671">
    <property type="term" value="F:protein C-terminal S-isoprenylcysteine carboxyl O-methyltransferase activity"/>
    <property type="evidence" value="ECO:0007669"/>
    <property type="project" value="InterPro"/>
</dbReference>
<sequence length="160" mass="18857">MPKKDSIWGVGPQIAISTLIYLVLMLYIDKIIHNLTIISEEFSILHFLSGILIITGFVIWFIAVRTIFTMYKLDYLYRDGFYAFCRHPLYADFIVILVPGFCLLSNSWLVLTTPFFMYLAFRYFIKKEEQHLIEQFGEAYIQYKQEVNAIIPKIHLNIRG</sequence>
<reference evidence="6 7" key="1">
    <citation type="submission" date="2018-06" db="EMBL/GenBank/DDBJ databases">
        <authorList>
            <person name="Strepis N."/>
        </authorList>
    </citation>
    <scope>NUCLEOTIDE SEQUENCE [LARGE SCALE GENOMIC DNA]</scope>
    <source>
        <strain evidence="6">LUCI</strain>
    </source>
</reference>
<feature type="transmembrane region" description="Helical" evidence="5">
    <location>
        <begin position="6"/>
        <end position="27"/>
    </location>
</feature>
<dbReference type="InterPro" id="IPR007269">
    <property type="entry name" value="ICMT_MeTrfase"/>
</dbReference>
<name>A0A498RF53_9FIRM</name>
<keyword evidence="7" id="KW-1185">Reference proteome</keyword>
<accession>A0A498RF53</accession>
<feature type="transmembrane region" description="Helical" evidence="5">
    <location>
        <begin position="47"/>
        <end position="68"/>
    </location>
</feature>
<dbReference type="PANTHER" id="PTHR43847">
    <property type="entry name" value="BLL3993 PROTEIN"/>
    <property type="match status" value="1"/>
</dbReference>
<keyword evidence="4 5" id="KW-0472">Membrane</keyword>
<dbReference type="PANTHER" id="PTHR43847:SF1">
    <property type="entry name" value="BLL3993 PROTEIN"/>
    <property type="match status" value="1"/>
</dbReference>
<evidence type="ECO:0000313" key="6">
    <source>
        <dbReference type="EMBL" id="VBB09577.1"/>
    </source>
</evidence>
<keyword evidence="6" id="KW-0808">Transferase</keyword>
<feature type="transmembrane region" description="Helical" evidence="5">
    <location>
        <begin position="88"/>
        <end position="121"/>
    </location>
</feature>
<dbReference type="Gene3D" id="1.20.120.1630">
    <property type="match status" value="1"/>
</dbReference>